<dbReference type="PANTHER" id="PTHR31362:SF0">
    <property type="entry name" value="EXOSTOSIN DOMAIN-CONTAINING PROTEIN-RELATED"/>
    <property type="match status" value="1"/>
</dbReference>
<reference evidence="2" key="1">
    <citation type="submission" date="2018-05" db="EMBL/GenBank/DDBJ databases">
        <authorList>
            <person name="You S."/>
        </authorList>
    </citation>
    <scope>NUCLEOTIDE SEQUENCE [LARGE SCALE GENOMIC DNA]</scope>
</reference>
<sequence length="302" mass="35194">MKKFIVTTTINNPTRATMNFAAMPGWTLVVVGDKKTPHHLYKELNCVYLSPDMQEHGWKELSDTIGWNSIQRRNIGFVYAYEQGADVIATVDDDNIPCEDWGKDLLVGKTIEMDLYESPTEVFDPLSVTNYPELWHRGFPIQQVPHRRDTRYVGKTERKVLIQADLWDGDPDIDAMARLSMKPCVKFNVEKPYGSNCISPFNSQNTFLAREVIPYYTVLPHVGRMDDIWGGYIAQLKFPQSVVYNKASVYQDRNVQDLVTNLEKEIIGYRYTQDLLYNLNLWKQYVPQETIEFYEAYRRCFK</sequence>
<evidence type="ECO:0000313" key="2">
    <source>
        <dbReference type="Proteomes" id="UP000257648"/>
    </source>
</evidence>
<dbReference type="EMBL" id="MH412654">
    <property type="protein sequence ID" value="AXQ70509.1"/>
    <property type="molecule type" value="Genomic_DNA"/>
</dbReference>
<proteinExistence type="predicted"/>
<evidence type="ECO:0000313" key="1">
    <source>
        <dbReference type="EMBL" id="AXQ70509.1"/>
    </source>
</evidence>
<dbReference type="Proteomes" id="UP000257648">
    <property type="component" value="Segment"/>
</dbReference>
<dbReference type="KEGG" id="vg:55001890"/>
<keyword evidence="2" id="KW-1185">Reference proteome</keyword>
<accession>A0A385EHS5</accession>
<organism evidence="1 2">
    <name type="scientific">Synechococcus phage S-T4</name>
    <dbReference type="NCBI Taxonomy" id="2268578"/>
    <lineage>
        <taxon>Viruses</taxon>
        <taxon>Duplodnaviria</taxon>
        <taxon>Heunggongvirae</taxon>
        <taxon>Uroviricota</taxon>
        <taxon>Caudoviricetes</taxon>
        <taxon>Pantevenvirales</taxon>
        <taxon>Kyanoviridae</taxon>
        <taxon>Tamkungvirus</taxon>
        <taxon>Tamkungvirus ST4</taxon>
    </lineage>
</organism>
<dbReference type="RefSeq" id="YP_009810868.1">
    <property type="nucleotide sequence ID" value="NC_048049.1"/>
</dbReference>
<name>A0A385EHS5_9CAUD</name>
<dbReference type="InterPro" id="IPR005049">
    <property type="entry name" value="STL-like"/>
</dbReference>
<dbReference type="PANTHER" id="PTHR31362">
    <property type="entry name" value="GLYCOSYLTRANSFERASE STELLO1-RELATED"/>
    <property type="match status" value="1"/>
</dbReference>
<dbReference type="GeneID" id="55001890"/>
<protein>
    <submittedName>
        <fullName evidence="1">Putative membrane protein</fullName>
    </submittedName>
</protein>